<dbReference type="AlphaFoldDB" id="A0A162XLR0"/>
<dbReference type="Proteomes" id="UP000076715">
    <property type="component" value="Unassembled WGS sequence"/>
</dbReference>
<dbReference type="RefSeq" id="WP_066318326.1">
    <property type="nucleotide sequence ID" value="NZ_LQRT01000046.1"/>
</dbReference>
<reference evidence="1 2" key="1">
    <citation type="submission" date="2016-01" db="EMBL/GenBank/DDBJ databases">
        <title>The draft genome sequence of Aquimarina sp. RZW4-3-2.</title>
        <authorList>
            <person name="Wang Y."/>
        </authorList>
    </citation>
    <scope>NUCLEOTIDE SEQUENCE [LARGE SCALE GENOMIC DNA]</scope>
    <source>
        <strain evidence="1 2">RZW4-3-2</strain>
    </source>
</reference>
<organism evidence="1 2">
    <name type="scientific">Aquimarina aggregata</name>
    <dbReference type="NCBI Taxonomy" id="1642818"/>
    <lineage>
        <taxon>Bacteria</taxon>
        <taxon>Pseudomonadati</taxon>
        <taxon>Bacteroidota</taxon>
        <taxon>Flavobacteriia</taxon>
        <taxon>Flavobacteriales</taxon>
        <taxon>Flavobacteriaceae</taxon>
        <taxon>Aquimarina</taxon>
    </lineage>
</organism>
<evidence type="ECO:0000313" key="1">
    <source>
        <dbReference type="EMBL" id="KZS38701.1"/>
    </source>
</evidence>
<protein>
    <submittedName>
        <fullName evidence="1">Uncharacterized protein</fullName>
    </submittedName>
</protein>
<dbReference type="STRING" id="1642818.AWE51_14020"/>
<gene>
    <name evidence="1" type="ORF">AWE51_14020</name>
</gene>
<name>A0A162XLR0_9FLAO</name>
<keyword evidence="2" id="KW-1185">Reference proteome</keyword>
<proteinExistence type="predicted"/>
<dbReference type="EMBL" id="LQRT01000046">
    <property type="protein sequence ID" value="KZS38701.1"/>
    <property type="molecule type" value="Genomic_DNA"/>
</dbReference>
<sequence length="219" mass="25870">MNLEKLIKITNSEKYYQECDLQLIKIEHKKDGVNSANFNFIHESGDFNGITNVQKWQLTAHRCEGFQNMRLEKFMPYIQLKLFTDHPLLWRYNNDNLDCELIGYPKDIDTFLGQIYQTYIKVSNNWIQATEEFYATEYAYKKNGRKSLIIPENFKDSIEDICKAHDITFNIKTTIEQDNSKLRYLKVLVFGNNYISPDGFNIGQPYIIAHDFFVNKIYG</sequence>
<accession>A0A162XLR0</accession>
<comment type="caution">
    <text evidence="1">The sequence shown here is derived from an EMBL/GenBank/DDBJ whole genome shotgun (WGS) entry which is preliminary data.</text>
</comment>
<evidence type="ECO:0000313" key="2">
    <source>
        <dbReference type="Proteomes" id="UP000076715"/>
    </source>
</evidence>
<dbReference type="OrthoDB" id="1249795at2"/>